<evidence type="ECO:0000256" key="3">
    <source>
        <dbReference type="ARBA" id="ARBA00023052"/>
    </source>
</evidence>
<dbReference type="PANTHER" id="PTHR43257:SF2">
    <property type="entry name" value="PYRUVATE DEHYDROGENASE E1 COMPONENT SUBUNIT BETA"/>
    <property type="match status" value="1"/>
</dbReference>
<keyword evidence="3" id="KW-0786">Thiamine pyrophosphate</keyword>
<evidence type="ECO:0000256" key="2">
    <source>
        <dbReference type="ARBA" id="ARBA00023002"/>
    </source>
</evidence>
<protein>
    <recommendedName>
        <fullName evidence="4">Transketolase-like pyrimidine-binding domain-containing protein</fullName>
    </recommendedName>
</protein>
<evidence type="ECO:0000259" key="4">
    <source>
        <dbReference type="SMART" id="SM00861"/>
    </source>
</evidence>
<dbReference type="Gene3D" id="3.40.50.970">
    <property type="match status" value="1"/>
</dbReference>
<dbReference type="PANTHER" id="PTHR43257">
    <property type="entry name" value="PYRUVATE DEHYDROGENASE E1 COMPONENT BETA SUBUNIT"/>
    <property type="match status" value="1"/>
</dbReference>
<dbReference type="GO" id="GO:0016491">
    <property type="term" value="F:oxidoreductase activity"/>
    <property type="evidence" value="ECO:0007669"/>
    <property type="project" value="UniProtKB-KW"/>
</dbReference>
<dbReference type="InterPro" id="IPR005475">
    <property type="entry name" value="Transketolase-like_Pyr-bd"/>
</dbReference>
<comment type="cofactor">
    <cofactor evidence="1">
        <name>thiamine diphosphate</name>
        <dbReference type="ChEBI" id="CHEBI:58937"/>
    </cofactor>
</comment>
<comment type="caution">
    <text evidence="5">The sequence shown here is derived from an EMBL/GenBank/DDBJ whole genome shotgun (WGS) entry which is preliminary data.</text>
</comment>
<dbReference type="AlphaFoldDB" id="A0A1G2CPH4"/>
<keyword evidence="2" id="KW-0560">Oxidoreductase</keyword>
<dbReference type="SUPFAM" id="SSF52518">
    <property type="entry name" value="Thiamin diphosphate-binding fold (THDP-binding)"/>
    <property type="match status" value="1"/>
</dbReference>
<dbReference type="EMBL" id="MHLD01000016">
    <property type="protein sequence ID" value="OGZ02541.1"/>
    <property type="molecule type" value="Genomic_DNA"/>
</dbReference>
<dbReference type="Proteomes" id="UP000179281">
    <property type="component" value="Unassembled WGS sequence"/>
</dbReference>
<proteinExistence type="predicted"/>
<evidence type="ECO:0000313" key="6">
    <source>
        <dbReference type="Proteomes" id="UP000179281"/>
    </source>
</evidence>
<dbReference type="Gene3D" id="3.40.50.920">
    <property type="match status" value="1"/>
</dbReference>
<dbReference type="STRING" id="1798653.A3G64_00900"/>
<sequence length="332" mass="36923">MNNREILYKEAIREAFEEELAENPRLIVIGEDIRESKSGISLLAECEKKFPGRIMNHLPLVEEMLGGIALGMNLAGFKPAVQMDYSTFITLMMSDIFEIGNWRYRMGEEAGPGITIRLSHEGYGEKGAELGASLLALLLHIPNLAIATPSIPYYAKGLLKTALRAEFPTIFFEHKRLYDIRGRVPEGEYTVPFGTSAIFKPGNDVTIVSWSYLTHQALTAARALQEEGVSAEVISLETLHPLRIEPLVASVRKTGRLLIVEEDMERGGVGGEIAAEVIQRVPSLRIERLAAHNVGLPPTKRELFFLPTVEKIAAAARDLAKSGTRRWFRLRS</sequence>
<gene>
    <name evidence="5" type="ORF">A3G64_00900</name>
</gene>
<feature type="domain" description="Transketolase-like pyrimidine-binding" evidence="4">
    <location>
        <begin position="6"/>
        <end position="180"/>
    </location>
</feature>
<evidence type="ECO:0000256" key="1">
    <source>
        <dbReference type="ARBA" id="ARBA00001964"/>
    </source>
</evidence>
<dbReference type="SMART" id="SM00861">
    <property type="entry name" value="Transket_pyr"/>
    <property type="match status" value="1"/>
</dbReference>
<dbReference type="SUPFAM" id="SSF52922">
    <property type="entry name" value="TK C-terminal domain-like"/>
    <property type="match status" value="1"/>
</dbReference>
<dbReference type="InterPro" id="IPR029061">
    <property type="entry name" value="THDP-binding"/>
</dbReference>
<dbReference type="InterPro" id="IPR009014">
    <property type="entry name" value="Transketo_C/PFOR_II"/>
</dbReference>
<organism evidence="5 6">
    <name type="scientific">Candidatus Liptonbacteria bacterium RIFCSPLOWO2_12_FULL_60_15</name>
    <dbReference type="NCBI Taxonomy" id="1798653"/>
    <lineage>
        <taxon>Bacteria</taxon>
        <taxon>Candidatus Liptoniibacteriota</taxon>
    </lineage>
</organism>
<evidence type="ECO:0000313" key="5">
    <source>
        <dbReference type="EMBL" id="OGZ02541.1"/>
    </source>
</evidence>
<dbReference type="Pfam" id="PF02780">
    <property type="entry name" value="Transketolase_C"/>
    <property type="match status" value="1"/>
</dbReference>
<reference evidence="5 6" key="1">
    <citation type="journal article" date="2016" name="Nat. Commun.">
        <title>Thousands of microbial genomes shed light on interconnected biogeochemical processes in an aquifer system.</title>
        <authorList>
            <person name="Anantharaman K."/>
            <person name="Brown C.T."/>
            <person name="Hug L.A."/>
            <person name="Sharon I."/>
            <person name="Castelle C.J."/>
            <person name="Probst A.J."/>
            <person name="Thomas B.C."/>
            <person name="Singh A."/>
            <person name="Wilkins M.J."/>
            <person name="Karaoz U."/>
            <person name="Brodie E.L."/>
            <person name="Williams K.H."/>
            <person name="Hubbard S.S."/>
            <person name="Banfield J.F."/>
        </authorList>
    </citation>
    <scope>NUCLEOTIDE SEQUENCE [LARGE SCALE GENOMIC DNA]</scope>
</reference>
<name>A0A1G2CPH4_9BACT</name>
<accession>A0A1G2CPH4</accession>
<dbReference type="Pfam" id="PF02779">
    <property type="entry name" value="Transket_pyr"/>
    <property type="match status" value="1"/>
</dbReference>
<dbReference type="InterPro" id="IPR033248">
    <property type="entry name" value="Transketolase_C"/>
</dbReference>